<evidence type="ECO:0000313" key="6">
    <source>
        <dbReference type="Proteomes" id="UP000243515"/>
    </source>
</evidence>
<dbReference type="OrthoDB" id="5358702at2759"/>
<dbReference type="GO" id="GO:0008318">
    <property type="term" value="F:protein prenyltransferase activity"/>
    <property type="evidence" value="ECO:0007669"/>
    <property type="project" value="InterPro"/>
</dbReference>
<evidence type="ECO:0000256" key="4">
    <source>
        <dbReference type="ARBA" id="ARBA00022737"/>
    </source>
</evidence>
<comment type="similarity">
    <text evidence="1">Belongs to the protein prenyltransferase subunit alpha family.</text>
</comment>
<reference evidence="5 6" key="1">
    <citation type="journal article" date="2015" name="Environ. Microbiol.">
        <title>Metagenome sequence of Elaphomyces granulatus from sporocarp tissue reveals Ascomycota ectomycorrhizal fingerprints of genome expansion and a Proteobacteria-rich microbiome.</title>
        <authorList>
            <person name="Quandt C.A."/>
            <person name="Kohler A."/>
            <person name="Hesse C.N."/>
            <person name="Sharpton T.J."/>
            <person name="Martin F."/>
            <person name="Spatafora J.W."/>
        </authorList>
    </citation>
    <scope>NUCLEOTIDE SEQUENCE [LARGE SCALE GENOMIC DNA]</scope>
    <source>
        <strain evidence="5 6">OSC145934</strain>
    </source>
</reference>
<sequence>MAMPEDLYKEVIQILSTRKNEVLEIEILSPGLGPILQDGNFIGISKTALVQIFTIARHIFFEKLVHLDDDGLLATTLRENGDEAGAVTTEIILLFDCEHLTACNWRKRRLQALIQRRRRSCSAALPRDIDPDQAQAVSREELERDGNLVSLLERERSLMTTYLCSPLHRHTKSPTLWQHRLWVVTQLMGISFGPSSGTELASVESGSTGSSSLTEILRGLMNAELDVVLRAGEKHPKNYYAFNYMRQLHRALPDIFEQTANVNNITGDKSIDDVFSHLAGCVLDSTLTWCLAHLRDISGWTFLLYLLQAVRVRAEQRQRLVVDRVIQFALNVGWEGESLWTFVDLAVRDFGMKVKLFQSGDEESGFADGSIERSTVKGKPLQRPPWKKWASRAKVLRLATDHDTKFVTTRSDEGG</sequence>
<evidence type="ECO:0000256" key="2">
    <source>
        <dbReference type="ARBA" id="ARBA00022602"/>
    </source>
</evidence>
<evidence type="ECO:0000313" key="5">
    <source>
        <dbReference type="EMBL" id="OXV07121.1"/>
    </source>
</evidence>
<dbReference type="Proteomes" id="UP000243515">
    <property type="component" value="Unassembled WGS sequence"/>
</dbReference>
<gene>
    <name evidence="5" type="ORF">Egran_05113</name>
</gene>
<keyword evidence="2" id="KW-0637">Prenyltransferase</keyword>
<dbReference type="AlphaFoldDB" id="A0A232LSI2"/>
<name>A0A232LSI2_9EURO</name>
<protein>
    <submittedName>
        <fullName evidence="5">Uncharacterized protein</fullName>
    </submittedName>
</protein>
<dbReference type="Pfam" id="PF01239">
    <property type="entry name" value="PPTA"/>
    <property type="match status" value="1"/>
</dbReference>
<dbReference type="EMBL" id="NPHW01005081">
    <property type="protein sequence ID" value="OXV07121.1"/>
    <property type="molecule type" value="Genomic_DNA"/>
</dbReference>
<dbReference type="PANTHER" id="PTHR11129:SF3">
    <property type="entry name" value="PROTEIN PRENYLTRANSFERASE ALPHA SUBUNIT REPEAT-CONTAINING PROTEIN 1"/>
    <property type="match status" value="1"/>
</dbReference>
<dbReference type="GO" id="GO:0005737">
    <property type="term" value="C:cytoplasm"/>
    <property type="evidence" value="ECO:0007669"/>
    <property type="project" value="TreeGrafter"/>
</dbReference>
<proteinExistence type="inferred from homology"/>
<dbReference type="InterPro" id="IPR002088">
    <property type="entry name" value="Prenyl_trans_a"/>
</dbReference>
<evidence type="ECO:0000256" key="3">
    <source>
        <dbReference type="ARBA" id="ARBA00022679"/>
    </source>
</evidence>
<keyword evidence="4" id="KW-0677">Repeat</keyword>
<keyword evidence="6" id="KW-1185">Reference proteome</keyword>
<dbReference type="PANTHER" id="PTHR11129">
    <property type="entry name" value="PROTEIN FARNESYLTRANSFERASE ALPHA SUBUNIT/RAB GERANYLGERANYL TRANSFERASE ALPHA SUBUNIT"/>
    <property type="match status" value="1"/>
</dbReference>
<organism evidence="5 6">
    <name type="scientific">Elaphomyces granulatus</name>
    <dbReference type="NCBI Taxonomy" id="519963"/>
    <lineage>
        <taxon>Eukaryota</taxon>
        <taxon>Fungi</taxon>
        <taxon>Dikarya</taxon>
        <taxon>Ascomycota</taxon>
        <taxon>Pezizomycotina</taxon>
        <taxon>Eurotiomycetes</taxon>
        <taxon>Eurotiomycetidae</taxon>
        <taxon>Eurotiales</taxon>
        <taxon>Elaphomycetaceae</taxon>
        <taxon>Elaphomyces</taxon>
    </lineage>
</organism>
<dbReference type="Gene3D" id="1.25.40.120">
    <property type="entry name" value="Protein prenylyltransferase"/>
    <property type="match status" value="1"/>
</dbReference>
<evidence type="ECO:0000256" key="1">
    <source>
        <dbReference type="ARBA" id="ARBA00006734"/>
    </source>
</evidence>
<keyword evidence="3" id="KW-0808">Transferase</keyword>
<accession>A0A232LSI2</accession>
<dbReference type="SUPFAM" id="SSF48439">
    <property type="entry name" value="Protein prenylyltransferase"/>
    <property type="match status" value="1"/>
</dbReference>
<comment type="caution">
    <text evidence="5">The sequence shown here is derived from an EMBL/GenBank/DDBJ whole genome shotgun (WGS) entry which is preliminary data.</text>
</comment>